<accession>A0ABR2KSQ0</accession>
<feature type="domain" description="Protein kinase" evidence="6">
    <location>
        <begin position="1"/>
        <end position="275"/>
    </location>
</feature>
<dbReference type="SMART" id="SM00671">
    <property type="entry name" value="SEL1"/>
    <property type="match status" value="2"/>
</dbReference>
<name>A0ABR2KSQ0_9EUKA</name>
<dbReference type="InterPro" id="IPR000719">
    <property type="entry name" value="Prot_kinase_dom"/>
</dbReference>
<dbReference type="SUPFAM" id="SSF81901">
    <property type="entry name" value="HCP-like"/>
    <property type="match status" value="1"/>
</dbReference>
<evidence type="ECO:0000256" key="3">
    <source>
        <dbReference type="ARBA" id="ARBA00022840"/>
    </source>
</evidence>
<dbReference type="Pfam" id="PF07714">
    <property type="entry name" value="PK_Tyr_Ser-Thr"/>
    <property type="match status" value="1"/>
</dbReference>
<comment type="caution">
    <text evidence="7">The sequence shown here is derived from an EMBL/GenBank/DDBJ whole genome shotgun (WGS) entry which is preliminary data.</text>
</comment>
<evidence type="ECO:0000256" key="1">
    <source>
        <dbReference type="ARBA" id="ARBA00022527"/>
    </source>
</evidence>
<dbReference type="InterPro" id="IPR032675">
    <property type="entry name" value="LRR_dom_sf"/>
</dbReference>
<dbReference type="InterPro" id="IPR017441">
    <property type="entry name" value="Protein_kinase_ATP_BS"/>
</dbReference>
<feature type="compositionally biased region" description="Basic and acidic residues" evidence="5">
    <location>
        <begin position="319"/>
        <end position="346"/>
    </location>
</feature>
<proteinExistence type="predicted"/>
<dbReference type="Gene3D" id="1.25.40.10">
    <property type="entry name" value="Tetratricopeptide repeat domain"/>
    <property type="match status" value="1"/>
</dbReference>
<feature type="region of interest" description="Disordered" evidence="5">
    <location>
        <begin position="319"/>
        <end position="348"/>
    </location>
</feature>
<sequence length="1330" mass="149740">MSKIGEGGFSKVYRVKDIQTGDIYAAKVAKFMIDEETKDSEETLLLFREVNLMSILNHPSILKFIGYYPTDFEDDPSPTIITELSTNGSLHDIIEMQISGLAPDNWDDTKKLINIYGIASGMLYLHAHNVIHRDLKPENILIDDDLHPKISDFGLSKVTDFLSISMNIQSNKGLKGTPAFMAPEILFDEQYSKQGDVYSFAFVVYEIVTGNEPYKKLSIIDLIKKVINDGSRPEIGEDVPSAYRDLIQRCWSQKPEERPSFVTICEELKNNKEFITEMIDSVEFEDYVDFIDMSQSTFNVSDRVIRFADFVKSRARKREIEDKLKSQKDEEESNMQHEQDELKQDENIQDQSLLKNSKAQADINHENKEIHNKNRPIKEELKQGKIKEVDETSSKIKEVDKTSGKIKEVDKTSGKIKEVDETSSKIKEEDETSITIREEGKTSGKIKEEEEISNKIKREERISGENKEAEKNELNEMLYPFELFNLLHNKNQELVEEARTKPEKQFEVGLSLIEAKNGFPENINVGLRYVEQSANNNYLEAIIYYIRALIKGKIIKKDVNKAIEYLNKMDSSNKRVYFLIKGQILRKMDKYKQAFKYFKEGTLIDSNECTYQYGKMHFLGEGTKQNIDEAIILFNRSIAEGNDKSKYFMRAYAALCQIRGFSGLSSEAQMIFIKNSMKNMINNPNEQLESMFNRIILHPQKIEKLFYDKSLKSSYFLKCLGKYKNISIEIDYSMSNSFNAIKELVLKIKKKKIKYMEIGLVFSILPPSALPSFFDDEFSYYKIDESICDIPPESFKGISCMKSIIIPSSVSSIGDNAFEGCSSLTQITFPLSITSIGNHAFSKCTSLSQIEILPPVTSIGDYSFFKCSSLTQVVIPSSVTYIGNSTFRECSSLKQITIPSSVTTIGYFVFSECSSLTQVTILSSLSSLKDYSFFECSSLTQITIPSSVSSIGDYAFCECSSLTQIIIPSSVTSIGSYAFYECSSLEKITIPSSVTSIGSYAFYKCSSLEKITIPSSVTSIGKDAFKGCASEAQIPPSARSFQDYSLFKEWPSRLLFSPMFYNSRLQIADQYLFAEHVTIPSSVTSIEKYGFAKHVLLKKITISSSVTSIEDYAFDGCSSLTQIIIPSSVKSIGKYAFRRCSSLVQITIPSFITSIENSTFSECSSLTQIIIPSSLNSIENYAFFNCMSLARIEIPSSVKSIGKYAFCGCSSLVQITIPSSLISIENSTFRKCSSLSQIAIPSTVISIGNNAFRECFRLKQIQISSSVTSIGDFSFCDCSSLRLITIPQSVTSVGEGSFEECSSLVQIQIPSLLDISNSGINKEVEIVHIQ</sequence>
<dbReference type="EMBL" id="JAPFFF010000004">
    <property type="protein sequence ID" value="KAK8892970.1"/>
    <property type="molecule type" value="Genomic_DNA"/>
</dbReference>
<dbReference type="SUPFAM" id="SSF52058">
    <property type="entry name" value="L domain-like"/>
    <property type="match status" value="2"/>
</dbReference>
<keyword evidence="3 4" id="KW-0067">ATP-binding</keyword>
<dbReference type="InterPro" id="IPR053139">
    <property type="entry name" value="Surface_bspA-like"/>
</dbReference>
<dbReference type="PANTHER" id="PTHR45661">
    <property type="entry name" value="SURFACE ANTIGEN"/>
    <property type="match status" value="1"/>
</dbReference>
<organism evidence="7 8">
    <name type="scientific">Tritrichomonas musculus</name>
    <dbReference type="NCBI Taxonomy" id="1915356"/>
    <lineage>
        <taxon>Eukaryota</taxon>
        <taxon>Metamonada</taxon>
        <taxon>Parabasalia</taxon>
        <taxon>Tritrichomonadida</taxon>
        <taxon>Tritrichomonadidae</taxon>
        <taxon>Tritrichomonas</taxon>
    </lineage>
</organism>
<evidence type="ECO:0000256" key="4">
    <source>
        <dbReference type="PROSITE-ProRule" id="PRU10141"/>
    </source>
</evidence>
<evidence type="ECO:0000259" key="6">
    <source>
        <dbReference type="PROSITE" id="PS50011"/>
    </source>
</evidence>
<evidence type="ECO:0000256" key="5">
    <source>
        <dbReference type="SAM" id="MobiDB-lite"/>
    </source>
</evidence>
<dbReference type="Gene3D" id="1.10.510.10">
    <property type="entry name" value="Transferase(Phosphotransferase) domain 1"/>
    <property type="match status" value="1"/>
</dbReference>
<dbReference type="Pfam" id="PF13306">
    <property type="entry name" value="LRR_5"/>
    <property type="match status" value="2"/>
</dbReference>
<dbReference type="CDD" id="cd13999">
    <property type="entry name" value="STKc_MAP3K-like"/>
    <property type="match status" value="1"/>
</dbReference>
<dbReference type="InterPro" id="IPR011990">
    <property type="entry name" value="TPR-like_helical_dom_sf"/>
</dbReference>
<dbReference type="PROSITE" id="PS50011">
    <property type="entry name" value="PROTEIN_KINASE_DOM"/>
    <property type="match status" value="1"/>
</dbReference>
<reference evidence="7 8" key="1">
    <citation type="submission" date="2024-04" db="EMBL/GenBank/DDBJ databases">
        <title>Tritrichomonas musculus Genome.</title>
        <authorList>
            <person name="Alves-Ferreira E."/>
            <person name="Grigg M."/>
            <person name="Lorenzi H."/>
            <person name="Galac M."/>
        </authorList>
    </citation>
    <scope>NUCLEOTIDE SEQUENCE [LARGE SCALE GENOMIC DNA]</scope>
    <source>
        <strain evidence="7 8">EAF2021</strain>
    </source>
</reference>
<keyword evidence="1" id="KW-0723">Serine/threonine-protein kinase</keyword>
<dbReference type="PRINTS" id="PR00109">
    <property type="entry name" value="TYRKINASE"/>
</dbReference>
<evidence type="ECO:0000313" key="8">
    <source>
        <dbReference type="Proteomes" id="UP001470230"/>
    </source>
</evidence>
<keyword evidence="1" id="KW-0808">Transferase</keyword>
<protein>
    <recommendedName>
        <fullName evidence="6">Protein kinase domain-containing protein</fullName>
    </recommendedName>
</protein>
<keyword evidence="8" id="KW-1185">Reference proteome</keyword>
<dbReference type="PANTHER" id="PTHR45661:SF3">
    <property type="entry name" value="IG-LIKE DOMAIN-CONTAINING PROTEIN"/>
    <property type="match status" value="1"/>
</dbReference>
<keyword evidence="1" id="KW-0418">Kinase</keyword>
<dbReference type="InterPro" id="IPR006597">
    <property type="entry name" value="Sel1-like"/>
</dbReference>
<dbReference type="InterPro" id="IPR011009">
    <property type="entry name" value="Kinase-like_dom_sf"/>
</dbReference>
<dbReference type="Gene3D" id="3.40.50.12480">
    <property type="match status" value="1"/>
</dbReference>
<dbReference type="InterPro" id="IPR008271">
    <property type="entry name" value="Ser/Thr_kinase_AS"/>
</dbReference>
<evidence type="ECO:0000256" key="2">
    <source>
        <dbReference type="ARBA" id="ARBA00022741"/>
    </source>
</evidence>
<feature type="binding site" evidence="4">
    <location>
        <position position="27"/>
    </location>
    <ligand>
        <name>ATP</name>
        <dbReference type="ChEBI" id="CHEBI:30616"/>
    </ligand>
</feature>
<dbReference type="InterPro" id="IPR026906">
    <property type="entry name" value="LRR_5"/>
</dbReference>
<dbReference type="Gene3D" id="3.80.10.10">
    <property type="entry name" value="Ribonuclease Inhibitor"/>
    <property type="match status" value="3"/>
</dbReference>
<evidence type="ECO:0000313" key="7">
    <source>
        <dbReference type="EMBL" id="KAK8892970.1"/>
    </source>
</evidence>
<dbReference type="PROSITE" id="PS00107">
    <property type="entry name" value="PROTEIN_KINASE_ATP"/>
    <property type="match status" value="1"/>
</dbReference>
<dbReference type="PROSITE" id="PS00108">
    <property type="entry name" value="PROTEIN_KINASE_ST"/>
    <property type="match status" value="1"/>
</dbReference>
<gene>
    <name evidence="7" type="ORF">M9Y10_030224</name>
</gene>
<keyword evidence="2 4" id="KW-0547">Nucleotide-binding</keyword>
<feature type="compositionally biased region" description="Basic and acidic residues" evidence="5">
    <location>
        <begin position="363"/>
        <end position="381"/>
    </location>
</feature>
<dbReference type="SUPFAM" id="SSF56112">
    <property type="entry name" value="Protein kinase-like (PK-like)"/>
    <property type="match status" value="1"/>
</dbReference>
<dbReference type="InterPro" id="IPR001245">
    <property type="entry name" value="Ser-Thr/Tyr_kinase_cat_dom"/>
</dbReference>
<dbReference type="SMART" id="SM00220">
    <property type="entry name" value="S_TKc"/>
    <property type="match status" value="1"/>
</dbReference>
<feature type="region of interest" description="Disordered" evidence="5">
    <location>
        <begin position="360"/>
        <end position="381"/>
    </location>
</feature>
<dbReference type="Proteomes" id="UP001470230">
    <property type="component" value="Unassembled WGS sequence"/>
</dbReference>